<keyword evidence="1" id="KW-0472">Membrane</keyword>
<evidence type="ECO:0000313" key="2">
    <source>
        <dbReference type="EMBL" id="MEN7551517.1"/>
    </source>
</evidence>
<gene>
    <name evidence="2" type="ORF">AAG747_26605</name>
</gene>
<name>A0AAW9S2W9_9BACT</name>
<feature type="transmembrane region" description="Helical" evidence="1">
    <location>
        <begin position="49"/>
        <end position="70"/>
    </location>
</feature>
<accession>A0AAW9S2W9</accession>
<organism evidence="2 3">
    <name type="scientific">Rapidithrix thailandica</name>
    <dbReference type="NCBI Taxonomy" id="413964"/>
    <lineage>
        <taxon>Bacteria</taxon>
        <taxon>Pseudomonadati</taxon>
        <taxon>Bacteroidota</taxon>
        <taxon>Cytophagia</taxon>
        <taxon>Cytophagales</taxon>
        <taxon>Flammeovirgaceae</taxon>
        <taxon>Rapidithrix</taxon>
    </lineage>
</organism>
<keyword evidence="1" id="KW-0812">Transmembrane</keyword>
<feature type="transmembrane region" description="Helical" evidence="1">
    <location>
        <begin position="21"/>
        <end position="43"/>
    </location>
</feature>
<feature type="transmembrane region" description="Helical" evidence="1">
    <location>
        <begin position="125"/>
        <end position="151"/>
    </location>
</feature>
<feature type="transmembrane region" description="Helical" evidence="1">
    <location>
        <begin position="91"/>
        <end position="113"/>
    </location>
</feature>
<dbReference type="AlphaFoldDB" id="A0AAW9S2W9"/>
<comment type="caution">
    <text evidence="2">The sequence shown here is derived from an EMBL/GenBank/DDBJ whole genome shotgun (WGS) entry which is preliminary data.</text>
</comment>
<keyword evidence="1" id="KW-1133">Transmembrane helix</keyword>
<protein>
    <submittedName>
        <fullName evidence="2">Uncharacterized protein</fullName>
    </submittedName>
</protein>
<keyword evidence="3" id="KW-1185">Reference proteome</keyword>
<reference evidence="2 3" key="1">
    <citation type="submission" date="2024-04" db="EMBL/GenBank/DDBJ databases">
        <title>Novel genus in family Flammeovirgaceae.</title>
        <authorList>
            <person name="Nguyen T.H."/>
            <person name="Vuong T.Q."/>
            <person name="Le H."/>
            <person name="Kim S.-G."/>
        </authorList>
    </citation>
    <scope>NUCLEOTIDE SEQUENCE [LARGE SCALE GENOMIC DNA]</scope>
    <source>
        <strain evidence="2 3">JCM 23209</strain>
    </source>
</reference>
<sequence>MKQLIIRHIINASALKSYLILNAPFLIGISIFIGETLLTGAILINPLPIVAYFYPFPYLMFNVFWMEVILDELMKTIDFNSNLNTTRLKKLLIFSKWSFTFLSSQTIFMALIFKISLNIETDPNPFLLIFVTIITILLIALLLVSVFTFFYGRQLLGKLLVVIETQKPYSYNDPLHYEYKQLGSLSSFKYFKIQKRIKKALNGSLSY</sequence>
<dbReference type="EMBL" id="JBDKWZ010000023">
    <property type="protein sequence ID" value="MEN7551517.1"/>
    <property type="molecule type" value="Genomic_DNA"/>
</dbReference>
<dbReference type="RefSeq" id="WP_346824298.1">
    <property type="nucleotide sequence ID" value="NZ_JBDKWZ010000023.1"/>
</dbReference>
<dbReference type="Proteomes" id="UP001403385">
    <property type="component" value="Unassembled WGS sequence"/>
</dbReference>
<evidence type="ECO:0000256" key="1">
    <source>
        <dbReference type="SAM" id="Phobius"/>
    </source>
</evidence>
<evidence type="ECO:0000313" key="3">
    <source>
        <dbReference type="Proteomes" id="UP001403385"/>
    </source>
</evidence>
<proteinExistence type="predicted"/>